<evidence type="ECO:0000313" key="2">
    <source>
        <dbReference type="EMBL" id="ROR01843.1"/>
    </source>
</evidence>
<name>A0A3N1VG55_9BACT</name>
<reference evidence="2 3" key="1">
    <citation type="submission" date="2018-11" db="EMBL/GenBank/DDBJ databases">
        <title>Genomic Encyclopedia of Type Strains, Phase IV (KMG-IV): sequencing the most valuable type-strain genomes for metagenomic binning, comparative biology and taxonomic classification.</title>
        <authorList>
            <person name="Goeker M."/>
        </authorList>
    </citation>
    <scope>NUCLEOTIDE SEQUENCE [LARGE SCALE GENOMIC DNA]</scope>
    <source>
        <strain evidence="2 3">DSM 22027</strain>
    </source>
</reference>
<keyword evidence="3" id="KW-1185">Reference proteome</keyword>
<dbReference type="Proteomes" id="UP000276223">
    <property type="component" value="Unassembled WGS sequence"/>
</dbReference>
<sequence>MSDVNAPSKRQQFVWVKDKAGNEFVCPVDVLKKPSEMSPDELKDCIDDATKPQPYAGG</sequence>
<dbReference type="AlphaFoldDB" id="A0A3N1VG55"/>
<comment type="caution">
    <text evidence="2">The sequence shown here is derived from an EMBL/GenBank/DDBJ whole genome shotgun (WGS) entry which is preliminary data.</text>
</comment>
<evidence type="ECO:0000256" key="1">
    <source>
        <dbReference type="SAM" id="MobiDB-lite"/>
    </source>
</evidence>
<feature type="compositionally biased region" description="Basic and acidic residues" evidence="1">
    <location>
        <begin position="35"/>
        <end position="50"/>
    </location>
</feature>
<protein>
    <submittedName>
        <fullName evidence="2">Uncharacterized protein</fullName>
    </submittedName>
</protein>
<dbReference type="RefSeq" id="WP_170161604.1">
    <property type="nucleotide sequence ID" value="NZ_RJVA01000010.1"/>
</dbReference>
<accession>A0A3N1VG55</accession>
<proteinExistence type="predicted"/>
<dbReference type="EMBL" id="RJVA01000010">
    <property type="protein sequence ID" value="ROR01843.1"/>
    <property type="molecule type" value="Genomic_DNA"/>
</dbReference>
<evidence type="ECO:0000313" key="3">
    <source>
        <dbReference type="Proteomes" id="UP000276223"/>
    </source>
</evidence>
<organism evidence="2 3">
    <name type="scientific">Desulfosoma caldarium</name>
    <dbReference type="NCBI Taxonomy" id="610254"/>
    <lineage>
        <taxon>Bacteria</taxon>
        <taxon>Pseudomonadati</taxon>
        <taxon>Thermodesulfobacteriota</taxon>
        <taxon>Syntrophobacteria</taxon>
        <taxon>Syntrophobacterales</taxon>
        <taxon>Syntrophobacteraceae</taxon>
        <taxon>Desulfosoma</taxon>
    </lineage>
</organism>
<gene>
    <name evidence="2" type="ORF">EDC27_1036</name>
</gene>
<feature type="region of interest" description="Disordered" evidence="1">
    <location>
        <begin position="35"/>
        <end position="58"/>
    </location>
</feature>